<gene>
    <name evidence="2" type="ORF">Q604_UNBC07578G0001</name>
</gene>
<feature type="region of interest" description="Disordered" evidence="1">
    <location>
        <begin position="16"/>
        <end position="44"/>
    </location>
</feature>
<evidence type="ECO:0000313" key="2">
    <source>
        <dbReference type="EMBL" id="ETJ38292.1"/>
    </source>
</evidence>
<comment type="caution">
    <text evidence="2">The sequence shown here is derived from an EMBL/GenBank/DDBJ whole genome shotgun (WGS) entry which is preliminary data.</text>
</comment>
<sequence>MGTRRVSLGTWWARTDCTNRGGAEHGQEGESPEDVRQHEEVDEW</sequence>
<protein>
    <submittedName>
        <fullName evidence="2">Uncharacterized protein</fullName>
    </submittedName>
</protein>
<feature type="non-terminal residue" evidence="2">
    <location>
        <position position="44"/>
    </location>
</feature>
<evidence type="ECO:0000256" key="1">
    <source>
        <dbReference type="SAM" id="MobiDB-lite"/>
    </source>
</evidence>
<proteinExistence type="predicted"/>
<dbReference type="EMBL" id="AZMM01007578">
    <property type="protein sequence ID" value="ETJ38292.1"/>
    <property type="molecule type" value="Genomic_DNA"/>
</dbReference>
<dbReference type="AlphaFoldDB" id="W1Y710"/>
<feature type="compositionally biased region" description="Basic and acidic residues" evidence="1">
    <location>
        <begin position="22"/>
        <end position="44"/>
    </location>
</feature>
<reference evidence="2" key="1">
    <citation type="submission" date="2013-12" db="EMBL/GenBank/DDBJ databases">
        <title>A Varibaculum cambriense genome reconstructed from a premature infant gut community with otherwise low bacterial novelty that shifts toward anaerobic metabolism during the third week of life.</title>
        <authorList>
            <person name="Brown C.T."/>
            <person name="Sharon I."/>
            <person name="Thomas B.C."/>
            <person name="Castelle C.J."/>
            <person name="Morowitz M.J."/>
            <person name="Banfield J.F."/>
        </authorList>
    </citation>
    <scope>NUCLEOTIDE SEQUENCE</scope>
</reference>
<name>W1Y710_9ZZZZ</name>
<organism evidence="2">
    <name type="scientific">human gut metagenome</name>
    <dbReference type="NCBI Taxonomy" id="408170"/>
    <lineage>
        <taxon>unclassified sequences</taxon>
        <taxon>metagenomes</taxon>
        <taxon>organismal metagenomes</taxon>
    </lineage>
</organism>
<accession>W1Y710</accession>